<protein>
    <submittedName>
        <fullName evidence="1">(2Fe-2S) ferredoxin</fullName>
    </submittedName>
</protein>
<name>A0ABS4FTX6_9BACL</name>
<comment type="caution">
    <text evidence="1">The sequence shown here is derived from an EMBL/GenBank/DDBJ whole genome shotgun (WGS) entry which is preliminary data.</text>
</comment>
<dbReference type="EMBL" id="JAGGKG010000012">
    <property type="protein sequence ID" value="MBP1906015.1"/>
    <property type="molecule type" value="Genomic_DNA"/>
</dbReference>
<evidence type="ECO:0000313" key="2">
    <source>
        <dbReference type="Proteomes" id="UP001519272"/>
    </source>
</evidence>
<accession>A0ABS4FTX6</accession>
<reference evidence="1 2" key="1">
    <citation type="submission" date="2021-03" db="EMBL/GenBank/DDBJ databases">
        <title>Genomic Encyclopedia of Type Strains, Phase IV (KMG-IV): sequencing the most valuable type-strain genomes for metagenomic binning, comparative biology and taxonomic classification.</title>
        <authorList>
            <person name="Goeker M."/>
        </authorList>
    </citation>
    <scope>NUCLEOTIDE SEQUENCE [LARGE SCALE GENOMIC DNA]</scope>
    <source>
        <strain evidence="1 2">DSM 14349</strain>
    </source>
</reference>
<proteinExistence type="predicted"/>
<organism evidence="1 2">
    <name type="scientific">Paenibacillus turicensis</name>
    <dbReference type="NCBI Taxonomy" id="160487"/>
    <lineage>
        <taxon>Bacteria</taxon>
        <taxon>Bacillati</taxon>
        <taxon>Bacillota</taxon>
        <taxon>Bacilli</taxon>
        <taxon>Bacillales</taxon>
        <taxon>Paenibacillaceae</taxon>
        <taxon>Paenibacillus</taxon>
    </lineage>
</organism>
<evidence type="ECO:0000313" key="1">
    <source>
        <dbReference type="EMBL" id="MBP1906015.1"/>
    </source>
</evidence>
<dbReference type="Proteomes" id="UP001519272">
    <property type="component" value="Unassembled WGS sequence"/>
</dbReference>
<dbReference type="RefSeq" id="WP_210089623.1">
    <property type="nucleotide sequence ID" value="NZ_JAGGKG010000012.1"/>
</dbReference>
<keyword evidence="2" id="KW-1185">Reference proteome</keyword>
<gene>
    <name evidence="1" type="ORF">J2Z32_002664</name>
</gene>
<sequence length="71" mass="8346">MIPINEDCWYNHFFSDDTMFVVYQDAVFKTTPNQSDWKEVIQYGIKHGVPIEQLDFNPCTKDGALKLFDLK</sequence>